<dbReference type="NCBIfam" id="TIGR00231">
    <property type="entry name" value="small_GTP"/>
    <property type="match status" value="1"/>
</dbReference>
<comment type="subcellular location">
    <subcellularLocation>
        <location evidence="2">Cell membrane</location>
        <topology evidence="2">Lipid-anchor</topology>
        <orientation evidence="2">Cytoplasmic side</orientation>
    </subcellularLocation>
    <subcellularLocation>
        <location evidence="1">Host cell membrane</location>
        <topology evidence="1">Lipid-anchor</topology>
        <orientation evidence="1">Cytoplasmic side</orientation>
    </subcellularLocation>
</comment>
<dbReference type="SMART" id="SM00176">
    <property type="entry name" value="RAN"/>
    <property type="match status" value="1"/>
</dbReference>
<dbReference type="GO" id="GO:0005525">
    <property type="term" value="F:GTP binding"/>
    <property type="evidence" value="ECO:0007669"/>
    <property type="project" value="UniProtKB-KW"/>
</dbReference>
<evidence type="ECO:0000313" key="12">
    <source>
        <dbReference type="EMBL" id="AYV78414.1"/>
    </source>
</evidence>
<keyword evidence="7" id="KW-0653">Protein transport</keyword>
<evidence type="ECO:0000256" key="10">
    <source>
        <dbReference type="ARBA" id="ARBA00023288"/>
    </source>
</evidence>
<dbReference type="InterPro" id="IPR005225">
    <property type="entry name" value="Small_GTP-bd"/>
</dbReference>
<evidence type="ECO:0000256" key="5">
    <source>
        <dbReference type="ARBA" id="ARBA00022475"/>
    </source>
</evidence>
<keyword evidence="10" id="KW-0449">Lipoprotein</keyword>
<dbReference type="PROSITE" id="PS51419">
    <property type="entry name" value="RAB"/>
    <property type="match status" value="1"/>
</dbReference>
<dbReference type="Pfam" id="PF00071">
    <property type="entry name" value="Ras"/>
    <property type="match status" value="1"/>
</dbReference>
<evidence type="ECO:0000256" key="1">
    <source>
        <dbReference type="ARBA" id="ARBA00004112"/>
    </source>
</evidence>
<keyword evidence="9" id="KW-0472">Membrane</keyword>
<dbReference type="FunFam" id="3.40.50.300:FF:000363">
    <property type="entry name" value="Secretion related GTPase srgA"/>
    <property type="match status" value="1"/>
</dbReference>
<dbReference type="GO" id="GO:0005886">
    <property type="term" value="C:plasma membrane"/>
    <property type="evidence" value="ECO:0007669"/>
    <property type="project" value="UniProtKB-SubCell"/>
</dbReference>
<keyword evidence="5" id="KW-1003">Cell membrane</keyword>
<evidence type="ECO:0000256" key="9">
    <source>
        <dbReference type="ARBA" id="ARBA00023136"/>
    </source>
</evidence>
<keyword evidence="8" id="KW-0342">GTP-binding</keyword>
<dbReference type="SMART" id="SM00175">
    <property type="entry name" value="RAB"/>
    <property type="match status" value="1"/>
</dbReference>
<dbReference type="PRINTS" id="PR00449">
    <property type="entry name" value="RASTRNSFRMNG"/>
</dbReference>
<gene>
    <name evidence="12" type="ORF">Edafosvirus12_13</name>
</gene>
<dbReference type="InterPro" id="IPR027417">
    <property type="entry name" value="P-loop_NTPase"/>
</dbReference>
<dbReference type="GO" id="GO:0020002">
    <property type="term" value="C:host cell plasma membrane"/>
    <property type="evidence" value="ECO:0007669"/>
    <property type="project" value="UniProtKB-SubCell"/>
</dbReference>
<proteinExistence type="inferred from homology"/>
<evidence type="ECO:0000256" key="6">
    <source>
        <dbReference type="ARBA" id="ARBA00022741"/>
    </source>
</evidence>
<keyword evidence="6" id="KW-0547">Nucleotide-binding</keyword>
<evidence type="ECO:0000256" key="4">
    <source>
        <dbReference type="ARBA" id="ARBA00022448"/>
    </source>
</evidence>
<accession>A0A3G4ZVP4</accession>
<evidence type="ECO:0000256" key="7">
    <source>
        <dbReference type="ARBA" id="ARBA00022927"/>
    </source>
</evidence>
<dbReference type="InterPro" id="IPR001806">
    <property type="entry name" value="Small_GTPase"/>
</dbReference>
<dbReference type="GO" id="GO:0015031">
    <property type="term" value="P:protein transport"/>
    <property type="evidence" value="ECO:0007669"/>
    <property type="project" value="UniProtKB-KW"/>
</dbReference>
<keyword evidence="11" id="KW-0636">Prenylation</keyword>
<dbReference type="EMBL" id="MK072077">
    <property type="protein sequence ID" value="AYV78414.1"/>
    <property type="molecule type" value="Genomic_DNA"/>
</dbReference>
<dbReference type="GO" id="GO:0003924">
    <property type="term" value="F:GTPase activity"/>
    <property type="evidence" value="ECO:0007669"/>
    <property type="project" value="InterPro"/>
</dbReference>
<name>A0A3G4ZVP4_9VIRU</name>
<evidence type="ECO:0000256" key="8">
    <source>
        <dbReference type="ARBA" id="ARBA00023134"/>
    </source>
</evidence>
<evidence type="ECO:0000256" key="3">
    <source>
        <dbReference type="ARBA" id="ARBA00006270"/>
    </source>
</evidence>
<dbReference type="PROSITE" id="PS51421">
    <property type="entry name" value="RAS"/>
    <property type="match status" value="1"/>
</dbReference>
<protein>
    <submittedName>
        <fullName evidence="12">Putative ras-related protein Rab-10-like protein</fullName>
    </submittedName>
</protein>
<sequence length="206" mass="23578">MGEVMINHKNYDYLIKLLMIGSSGAGKSNILLRYTDETYTQSFIPTIGIDFKIKTIVQNNKKIKLQIWDTAGQERFKTITDSYYHGAMGIFIVYDITDPISFESVENWMKCIDYHAQEHCCKLLIGNKCDLEDERAISHQKGEDTAKEYNIKFIETSAKTGVNINEAFTILIDDVVKKMEEKKCIGPNSPSLEIKEEKSMFDSCCK</sequence>
<dbReference type="SMART" id="SM00174">
    <property type="entry name" value="RHO"/>
    <property type="match status" value="1"/>
</dbReference>
<comment type="similarity">
    <text evidence="3">Belongs to the small GTPase superfamily. Rab family.</text>
</comment>
<organism evidence="12">
    <name type="scientific">Edafosvirus sp</name>
    <dbReference type="NCBI Taxonomy" id="2487765"/>
    <lineage>
        <taxon>Viruses</taxon>
        <taxon>Varidnaviria</taxon>
        <taxon>Bamfordvirae</taxon>
        <taxon>Nucleocytoviricota</taxon>
        <taxon>Megaviricetes</taxon>
        <taxon>Imitervirales</taxon>
        <taxon>Mimiviridae</taxon>
        <taxon>Klosneuvirinae</taxon>
    </lineage>
</organism>
<dbReference type="Gene3D" id="3.40.50.300">
    <property type="entry name" value="P-loop containing nucleotide triphosphate hydrolases"/>
    <property type="match status" value="1"/>
</dbReference>
<reference evidence="12" key="1">
    <citation type="submission" date="2018-10" db="EMBL/GenBank/DDBJ databases">
        <title>Hidden diversity of soil giant viruses.</title>
        <authorList>
            <person name="Schulz F."/>
            <person name="Alteio L."/>
            <person name="Goudeau D."/>
            <person name="Ryan E.M."/>
            <person name="Malmstrom R.R."/>
            <person name="Blanchard J."/>
            <person name="Woyke T."/>
        </authorList>
    </citation>
    <scope>NUCLEOTIDE SEQUENCE</scope>
    <source>
        <strain evidence="12">EDV1</strain>
    </source>
</reference>
<evidence type="ECO:0000256" key="11">
    <source>
        <dbReference type="ARBA" id="ARBA00023289"/>
    </source>
</evidence>
<dbReference type="SUPFAM" id="SSF52540">
    <property type="entry name" value="P-loop containing nucleoside triphosphate hydrolases"/>
    <property type="match status" value="1"/>
</dbReference>
<dbReference type="SMART" id="SM00177">
    <property type="entry name" value="ARF"/>
    <property type="match status" value="1"/>
</dbReference>
<dbReference type="SMART" id="SM00173">
    <property type="entry name" value="RAS"/>
    <property type="match status" value="1"/>
</dbReference>
<keyword evidence="4" id="KW-0813">Transport</keyword>
<dbReference type="InterPro" id="IPR050305">
    <property type="entry name" value="Small_GTPase_Rab"/>
</dbReference>
<evidence type="ECO:0000256" key="2">
    <source>
        <dbReference type="ARBA" id="ARBA00004342"/>
    </source>
</evidence>
<dbReference type="PROSITE" id="PS51420">
    <property type="entry name" value="RHO"/>
    <property type="match status" value="1"/>
</dbReference>
<dbReference type="PANTHER" id="PTHR47980">
    <property type="entry name" value="LD44762P"/>
    <property type="match status" value="1"/>
</dbReference>